<reference evidence="2 3" key="1">
    <citation type="submission" date="2019-09" db="EMBL/GenBank/DDBJ databases">
        <title>Commensal-derived Metabolites Govern Vibrio cholerae Pathogenesis in Host.</title>
        <authorList>
            <person name="Yoon S.S."/>
            <person name="Yoon M.Y."/>
        </authorList>
    </citation>
    <scope>NUCLEOTIDE SEQUENCE [LARGE SCALE GENOMIC DNA]</scope>
    <source>
        <strain evidence="2 3">VIC01</strain>
    </source>
</reference>
<keyword evidence="1" id="KW-0472">Membrane</keyword>
<gene>
    <name evidence="2" type="ORF">VIC01_02854</name>
</gene>
<dbReference type="EMBL" id="CP043529">
    <property type="protein sequence ID" value="QEW37270.1"/>
    <property type="molecule type" value="Genomic_DNA"/>
</dbReference>
<feature type="transmembrane region" description="Helical" evidence="1">
    <location>
        <begin position="6"/>
        <end position="23"/>
    </location>
</feature>
<organism evidence="2 3">
    <name type="scientific">Phocaeicola vulgatus</name>
    <name type="common">Bacteroides vulgatus</name>
    <dbReference type="NCBI Taxonomy" id="821"/>
    <lineage>
        <taxon>Bacteria</taxon>
        <taxon>Pseudomonadati</taxon>
        <taxon>Bacteroidota</taxon>
        <taxon>Bacteroidia</taxon>
        <taxon>Bacteroidales</taxon>
        <taxon>Bacteroidaceae</taxon>
        <taxon>Phocaeicola</taxon>
    </lineage>
</organism>
<evidence type="ECO:0000256" key="1">
    <source>
        <dbReference type="SAM" id="Phobius"/>
    </source>
</evidence>
<protein>
    <submittedName>
        <fullName evidence="2">Uncharacterized protein</fullName>
    </submittedName>
</protein>
<evidence type="ECO:0000313" key="2">
    <source>
        <dbReference type="EMBL" id="QEW37270.1"/>
    </source>
</evidence>
<dbReference type="AlphaFoldDB" id="A0A5P3AVT6"/>
<accession>A0A5P3AVT6</accession>
<keyword evidence="1" id="KW-0812">Transmembrane</keyword>
<name>A0A5P3AVT6_PHOVU</name>
<feature type="transmembrane region" description="Helical" evidence="1">
    <location>
        <begin position="30"/>
        <end position="48"/>
    </location>
</feature>
<evidence type="ECO:0000313" key="3">
    <source>
        <dbReference type="Proteomes" id="UP000326091"/>
    </source>
</evidence>
<proteinExistence type="predicted"/>
<dbReference type="Proteomes" id="UP000326091">
    <property type="component" value="Chromosome"/>
</dbReference>
<sequence length="52" mass="6219">MPLINEYLILLFLYIVTCLWVIQKYYKRKLGVFQVPFIFSLASVLMMTPNFV</sequence>
<keyword evidence="1" id="KW-1133">Transmembrane helix</keyword>